<evidence type="ECO:0000313" key="2">
    <source>
        <dbReference type="EMBL" id="KAB1275515.1"/>
    </source>
</evidence>
<sequence>MALGKSLCFSFLSYDTEEFSQSRASTLWRACKSLCDGVWDSALLTTLGRTDGTPCPGSDSASTFHEQTSGLGHTLVLRSHRINEMQLCSPFPLPQCPLLPTTDGAAELKAAHPSMSTQWDVATSTAGSEWVRVTQAPKSSVSEESRPGDLHETSKNGTAFAQENRHNNQEATLENEENADPTSRLNTEGRNVSSLCGGAAWSSGQSQLAVVDRWPKGSLQSHQGCETGWGYLAPEFPTDLAEHILRGGEEAGLLKLLLSRHQHGQGLVRASSWPADSCLLAVASHDTQRQIELQSLPFGKGRQSPSWGLHPPSSPRCHPQLTRPSPRSH</sequence>
<keyword evidence="3" id="KW-1185">Reference proteome</keyword>
<feature type="compositionally biased region" description="Polar residues" evidence="1">
    <location>
        <begin position="180"/>
        <end position="191"/>
    </location>
</feature>
<feature type="compositionally biased region" description="Basic and acidic residues" evidence="1">
    <location>
        <begin position="141"/>
        <end position="154"/>
    </location>
</feature>
<organism evidence="2 3">
    <name type="scientific">Camelus dromedarius</name>
    <name type="common">Dromedary</name>
    <name type="synonym">Arabian camel</name>
    <dbReference type="NCBI Taxonomy" id="9838"/>
    <lineage>
        <taxon>Eukaryota</taxon>
        <taxon>Metazoa</taxon>
        <taxon>Chordata</taxon>
        <taxon>Craniata</taxon>
        <taxon>Vertebrata</taxon>
        <taxon>Euteleostomi</taxon>
        <taxon>Mammalia</taxon>
        <taxon>Eutheria</taxon>
        <taxon>Laurasiatheria</taxon>
        <taxon>Artiodactyla</taxon>
        <taxon>Tylopoda</taxon>
        <taxon>Camelidae</taxon>
        <taxon>Camelus</taxon>
    </lineage>
</organism>
<proteinExistence type="predicted"/>
<dbReference type="EMBL" id="JWIN03000008">
    <property type="protein sequence ID" value="KAB1275515.1"/>
    <property type="molecule type" value="Genomic_DNA"/>
</dbReference>
<reference evidence="2 3" key="1">
    <citation type="journal article" date="2019" name="Mol. Ecol. Resour.">
        <title>Improving Illumina assemblies with Hi-C and long reads: an example with the North African dromedary.</title>
        <authorList>
            <person name="Elbers J.P."/>
            <person name="Rogers M.F."/>
            <person name="Perelman P.L."/>
            <person name="Proskuryakova A.A."/>
            <person name="Serdyukova N.A."/>
            <person name="Johnson W.E."/>
            <person name="Horin P."/>
            <person name="Corander J."/>
            <person name="Murphy D."/>
            <person name="Burger P.A."/>
        </authorList>
    </citation>
    <scope>NUCLEOTIDE SEQUENCE [LARGE SCALE GENOMIC DNA]</scope>
    <source>
        <strain evidence="2">Drom800</strain>
        <tissue evidence="2">Blood</tissue>
    </source>
</reference>
<accession>A0A5N4DWM8</accession>
<protein>
    <submittedName>
        <fullName evidence="2">Uncharacterized protein</fullName>
    </submittedName>
</protein>
<evidence type="ECO:0000313" key="3">
    <source>
        <dbReference type="Proteomes" id="UP000299084"/>
    </source>
</evidence>
<comment type="caution">
    <text evidence="2">The sequence shown here is derived from an EMBL/GenBank/DDBJ whole genome shotgun (WGS) entry which is preliminary data.</text>
</comment>
<feature type="region of interest" description="Disordered" evidence="1">
    <location>
        <begin position="297"/>
        <end position="329"/>
    </location>
</feature>
<feature type="region of interest" description="Disordered" evidence="1">
    <location>
        <begin position="133"/>
        <end position="191"/>
    </location>
</feature>
<dbReference type="Proteomes" id="UP000299084">
    <property type="component" value="Unassembled WGS sequence"/>
</dbReference>
<evidence type="ECO:0000256" key="1">
    <source>
        <dbReference type="SAM" id="MobiDB-lite"/>
    </source>
</evidence>
<dbReference type="AlphaFoldDB" id="A0A5N4DWM8"/>
<name>A0A5N4DWM8_CAMDR</name>
<gene>
    <name evidence="2" type="ORF">Cadr_000010060</name>
</gene>